<dbReference type="PANTHER" id="PTHR33608:SF12">
    <property type="entry name" value="DUF58 DOMAIN-CONTAINING PROTEIN"/>
    <property type="match status" value="1"/>
</dbReference>
<protein>
    <recommendedName>
        <fullName evidence="1">DUF58 domain-containing protein</fullName>
    </recommendedName>
</protein>
<gene>
    <name evidence="2" type="ORF">MNBD_GAMMA04-1247</name>
</gene>
<feature type="domain" description="DUF58" evidence="1">
    <location>
        <begin position="81"/>
        <end position="297"/>
    </location>
</feature>
<dbReference type="EMBL" id="UOFB01000238">
    <property type="protein sequence ID" value="VAW48103.1"/>
    <property type="molecule type" value="Genomic_DNA"/>
</dbReference>
<reference evidence="2" key="1">
    <citation type="submission" date="2018-06" db="EMBL/GenBank/DDBJ databases">
        <authorList>
            <person name="Zhirakovskaya E."/>
        </authorList>
    </citation>
    <scope>NUCLEOTIDE SEQUENCE</scope>
</reference>
<dbReference type="InterPro" id="IPR002881">
    <property type="entry name" value="DUF58"/>
</dbReference>
<feature type="non-terminal residue" evidence="2">
    <location>
        <position position="304"/>
    </location>
</feature>
<proteinExistence type="predicted"/>
<evidence type="ECO:0000259" key="1">
    <source>
        <dbReference type="Pfam" id="PF01882"/>
    </source>
</evidence>
<name>A0A3B0W6X3_9ZZZZ</name>
<dbReference type="PANTHER" id="PTHR33608">
    <property type="entry name" value="BLL2464 PROTEIN"/>
    <property type="match status" value="1"/>
</dbReference>
<dbReference type="Pfam" id="PF01882">
    <property type="entry name" value="DUF58"/>
    <property type="match status" value="1"/>
</dbReference>
<accession>A0A3B0W6X3</accession>
<dbReference type="AlphaFoldDB" id="A0A3B0W6X3"/>
<organism evidence="2">
    <name type="scientific">hydrothermal vent metagenome</name>
    <dbReference type="NCBI Taxonomy" id="652676"/>
    <lineage>
        <taxon>unclassified sequences</taxon>
        <taxon>metagenomes</taxon>
        <taxon>ecological metagenomes</taxon>
    </lineage>
</organism>
<evidence type="ECO:0000313" key="2">
    <source>
        <dbReference type="EMBL" id="VAW48103.1"/>
    </source>
</evidence>
<sequence length="304" mass="34916">MSWMNRLKQLSHRITRTPYLKQAHVNAPILSEHDIHSLIEVFSQLPTQITQAIMANCPLSHATRQGEQHSPFTGSGFEYEESRPYQVGDEIRRINWPLMAKTGHPYTKYFQEDRQANWFVLVDHRCTMRFGTQKRLKATQATRIAGYFAWLAQQSATPIVGARLSEQLEQTPTLEGRGSYERIMTLFSQPCPPCSTWNGSPSDALNTALLTLHTQIKAGTRLILISDFQGINQHTTEQLVALQQRAMITAICIQDSVEHTLPDIQHLQLHGMHSPKTLNLNNPEKRHAYQTWMQQHQYTRQTHL</sequence>